<keyword evidence="2" id="KW-1185">Reference proteome</keyword>
<reference evidence="3" key="1">
    <citation type="submission" date="2016-11" db="UniProtKB">
        <authorList>
            <consortium name="WormBaseParasite"/>
        </authorList>
    </citation>
    <scope>IDENTIFICATION</scope>
</reference>
<dbReference type="Proteomes" id="UP000095283">
    <property type="component" value="Unplaced"/>
</dbReference>
<protein>
    <submittedName>
        <fullName evidence="3">HTH_48 domain-containing protein</fullName>
    </submittedName>
</protein>
<proteinExistence type="predicted"/>
<dbReference type="InterPro" id="IPR041426">
    <property type="entry name" value="Mos1_HTH"/>
</dbReference>
<evidence type="ECO:0000313" key="2">
    <source>
        <dbReference type="Proteomes" id="UP000095283"/>
    </source>
</evidence>
<dbReference type="Pfam" id="PF17906">
    <property type="entry name" value="HTH_48"/>
    <property type="match status" value="1"/>
</dbReference>
<feature type="domain" description="Mos1 transposase HTH" evidence="1">
    <location>
        <begin position="382"/>
        <end position="410"/>
    </location>
</feature>
<dbReference type="AlphaFoldDB" id="A0A1I7WAH3"/>
<organism evidence="2 3">
    <name type="scientific">Heterorhabditis bacteriophora</name>
    <name type="common">Entomopathogenic nematode worm</name>
    <dbReference type="NCBI Taxonomy" id="37862"/>
    <lineage>
        <taxon>Eukaryota</taxon>
        <taxon>Metazoa</taxon>
        <taxon>Ecdysozoa</taxon>
        <taxon>Nematoda</taxon>
        <taxon>Chromadorea</taxon>
        <taxon>Rhabditida</taxon>
        <taxon>Rhabditina</taxon>
        <taxon>Rhabditomorpha</taxon>
        <taxon>Strongyloidea</taxon>
        <taxon>Heterorhabditidae</taxon>
        <taxon>Heterorhabditis</taxon>
    </lineage>
</organism>
<evidence type="ECO:0000259" key="1">
    <source>
        <dbReference type="Pfam" id="PF17906"/>
    </source>
</evidence>
<dbReference type="WBParaSite" id="Hba_01659">
    <property type="protein sequence ID" value="Hba_01659"/>
    <property type="gene ID" value="Hba_01659"/>
</dbReference>
<dbReference type="Gene3D" id="1.10.10.1450">
    <property type="match status" value="1"/>
</dbReference>
<name>A0A1I7WAH3_HETBA</name>
<evidence type="ECO:0000313" key="3">
    <source>
        <dbReference type="WBParaSite" id="Hba_01659"/>
    </source>
</evidence>
<sequence length="522" mass="59683">MSMSSESAVSNVEVGLINIKLITFIYINGGRCHRGGGCWRRKWCQEAEVGGGEENEKRRYVRGGLLPRRRYVHYRLSLISDLHLLTSFMSLLQTQKTKKRKHAIVEVPVVPETKQRSEHGAAKRRRSAASVAEEATRQVRGVNLPNALVTIVGLVFQVCRNMTSTFTDATLQLKDAVDFFYTRILPMDLVQNQGVMGFLRPLDMSRSEGIQKRWIVMGANDAETFFPCQPVVPPTLSWTREYDCDNEEKFRFLVAEGNHRLHALSQFKRSELRKVLGGGFMIRCRVSVLKNQALFDEECSRREASAADCTVWCPPTPGTLVHHLMASLFVDNIRDRQQSEYTLTDRVSHESFTHIIFSNTKPNVTVSCCRFNYPSLRLSHQCKSLCSVLGEGVVSHDTCRYWFQRFKAGEFDVNDRQRSGIPRTRTFCEKLLLVRKNGLCTTILKHTFMSRPRTANNIHAKTIKVLLCIWWDMKGTVTAGRYGHQLTDLFNAVEKKRSFTGQGSRENCLAEQRFRDAAEVRK</sequence>
<accession>A0A1I7WAH3</accession>